<dbReference type="PANTHER" id="PTHR43227:SF11">
    <property type="entry name" value="BLL4140 PROTEIN"/>
    <property type="match status" value="1"/>
</dbReference>
<feature type="domain" description="ABC transmembrane type-1" evidence="8">
    <location>
        <begin position="79"/>
        <end position="293"/>
    </location>
</feature>
<comment type="subcellular location">
    <subcellularLocation>
        <location evidence="1 7">Cell membrane</location>
        <topology evidence="1 7">Multi-pass membrane protein</topology>
    </subcellularLocation>
</comment>
<organism evidence="9 10">
    <name type="scientific">Candidatus Ornithocaccomicrobium faecavium</name>
    <dbReference type="NCBI Taxonomy" id="2840890"/>
    <lineage>
        <taxon>Bacteria</taxon>
        <taxon>Bacillati</taxon>
        <taxon>Bacillota</taxon>
        <taxon>Clostridia</taxon>
        <taxon>Candidatus Ornithocaccomicrobium</taxon>
    </lineage>
</organism>
<evidence type="ECO:0000313" key="10">
    <source>
        <dbReference type="Proteomes" id="UP000886884"/>
    </source>
</evidence>
<keyword evidence="2 7" id="KW-0813">Transport</keyword>
<reference evidence="9" key="2">
    <citation type="journal article" date="2021" name="PeerJ">
        <title>Extensive microbial diversity within the chicken gut microbiome revealed by metagenomics and culture.</title>
        <authorList>
            <person name="Gilroy R."/>
            <person name="Ravi A."/>
            <person name="Getino M."/>
            <person name="Pursley I."/>
            <person name="Horton D.L."/>
            <person name="Alikhan N.F."/>
            <person name="Baker D."/>
            <person name="Gharbi K."/>
            <person name="Hall N."/>
            <person name="Watson M."/>
            <person name="Adriaenssens E.M."/>
            <person name="Foster-Nyarko E."/>
            <person name="Jarju S."/>
            <person name="Secka A."/>
            <person name="Antonio M."/>
            <person name="Oren A."/>
            <person name="Chaudhuri R.R."/>
            <person name="La Ragione R."/>
            <person name="Hildebrand F."/>
            <person name="Pallen M.J."/>
        </authorList>
    </citation>
    <scope>NUCLEOTIDE SEQUENCE</scope>
    <source>
        <strain evidence="9">CHK183-6373</strain>
    </source>
</reference>
<evidence type="ECO:0000313" key="9">
    <source>
        <dbReference type="EMBL" id="HIV29109.1"/>
    </source>
</evidence>
<comment type="caution">
    <text evidence="9">The sequence shown here is derived from an EMBL/GenBank/DDBJ whole genome shotgun (WGS) entry which is preliminary data.</text>
</comment>
<dbReference type="SUPFAM" id="SSF161098">
    <property type="entry name" value="MetI-like"/>
    <property type="match status" value="1"/>
</dbReference>
<accession>A0A9D1TDK8</accession>
<dbReference type="EMBL" id="DVOT01000254">
    <property type="protein sequence ID" value="HIV29109.1"/>
    <property type="molecule type" value="Genomic_DNA"/>
</dbReference>
<keyword evidence="6 7" id="KW-0472">Membrane</keyword>
<dbReference type="Proteomes" id="UP000886884">
    <property type="component" value="Unassembled WGS sequence"/>
</dbReference>
<dbReference type="AlphaFoldDB" id="A0A9D1TDK8"/>
<dbReference type="CDD" id="cd06261">
    <property type="entry name" value="TM_PBP2"/>
    <property type="match status" value="1"/>
</dbReference>
<proteinExistence type="inferred from homology"/>
<comment type="similarity">
    <text evidence="7">Belongs to the binding-protein-dependent transport system permease family.</text>
</comment>
<evidence type="ECO:0000259" key="8">
    <source>
        <dbReference type="PROSITE" id="PS50928"/>
    </source>
</evidence>
<dbReference type="Pfam" id="PF00528">
    <property type="entry name" value="BPD_transp_1"/>
    <property type="match status" value="1"/>
</dbReference>
<evidence type="ECO:0000256" key="7">
    <source>
        <dbReference type="RuleBase" id="RU363032"/>
    </source>
</evidence>
<evidence type="ECO:0000256" key="6">
    <source>
        <dbReference type="ARBA" id="ARBA00023136"/>
    </source>
</evidence>
<dbReference type="Gene3D" id="1.10.3720.10">
    <property type="entry name" value="MetI-like"/>
    <property type="match status" value="1"/>
</dbReference>
<dbReference type="PROSITE" id="PS50928">
    <property type="entry name" value="ABC_TM1"/>
    <property type="match status" value="1"/>
</dbReference>
<reference evidence="9" key="1">
    <citation type="submission" date="2020-10" db="EMBL/GenBank/DDBJ databases">
        <authorList>
            <person name="Gilroy R."/>
        </authorList>
    </citation>
    <scope>NUCLEOTIDE SEQUENCE</scope>
    <source>
        <strain evidence="9">CHK183-6373</strain>
    </source>
</reference>
<name>A0A9D1TDK8_9FIRM</name>
<feature type="transmembrane region" description="Helical" evidence="7">
    <location>
        <begin position="20"/>
        <end position="46"/>
    </location>
</feature>
<dbReference type="InterPro" id="IPR000515">
    <property type="entry name" value="MetI-like"/>
</dbReference>
<keyword evidence="3" id="KW-1003">Cell membrane</keyword>
<dbReference type="GO" id="GO:0005886">
    <property type="term" value="C:plasma membrane"/>
    <property type="evidence" value="ECO:0007669"/>
    <property type="project" value="UniProtKB-SubCell"/>
</dbReference>
<dbReference type="PANTHER" id="PTHR43227">
    <property type="entry name" value="BLL4140 PROTEIN"/>
    <property type="match status" value="1"/>
</dbReference>
<dbReference type="InterPro" id="IPR050809">
    <property type="entry name" value="UgpAE/MalFG_permease"/>
</dbReference>
<feature type="transmembrane region" description="Helical" evidence="7">
    <location>
        <begin position="272"/>
        <end position="293"/>
    </location>
</feature>
<evidence type="ECO:0000256" key="5">
    <source>
        <dbReference type="ARBA" id="ARBA00022989"/>
    </source>
</evidence>
<dbReference type="GO" id="GO:0055085">
    <property type="term" value="P:transmembrane transport"/>
    <property type="evidence" value="ECO:0007669"/>
    <property type="project" value="InterPro"/>
</dbReference>
<gene>
    <name evidence="9" type="ORF">IAA64_14195</name>
</gene>
<dbReference type="InterPro" id="IPR035906">
    <property type="entry name" value="MetI-like_sf"/>
</dbReference>
<evidence type="ECO:0000256" key="2">
    <source>
        <dbReference type="ARBA" id="ARBA00022448"/>
    </source>
</evidence>
<sequence>MQVARTGNRLQTALKRHWMVYLMAVPVMAYYIVFCYLPMFGIVIAFQDFRVTRGFFRSDWVGLEHFVDYFDSIYAWQTIRNTLSISLLGLIFGFPAPILLALMLNEVKNARFKKSVQTITYMPHFISLVVICALVRDFCSTRGLFNTIRGQMGLPGIQFLTDPGWFYPIYIISGIWQNLGWDSIIYLAALSAIDPELYEAATVDGAGRMRRIWHITLPGIAPTITILLILRIGSIMSVGFEKIILLYTPTTYETADVISTYVYRRGLIDGDYSFASAVGLMNSVINFILLLAADRFSKRIGQRGLF</sequence>
<keyword evidence="4 7" id="KW-0812">Transmembrane</keyword>
<protein>
    <submittedName>
        <fullName evidence="9">Sugar ABC transporter permease</fullName>
    </submittedName>
</protein>
<evidence type="ECO:0000256" key="4">
    <source>
        <dbReference type="ARBA" id="ARBA00022692"/>
    </source>
</evidence>
<feature type="transmembrane region" description="Helical" evidence="7">
    <location>
        <begin position="212"/>
        <end position="232"/>
    </location>
</feature>
<keyword evidence="5 7" id="KW-1133">Transmembrane helix</keyword>
<feature type="transmembrane region" description="Helical" evidence="7">
    <location>
        <begin position="83"/>
        <end position="104"/>
    </location>
</feature>
<evidence type="ECO:0000256" key="3">
    <source>
        <dbReference type="ARBA" id="ARBA00022475"/>
    </source>
</evidence>
<evidence type="ECO:0000256" key="1">
    <source>
        <dbReference type="ARBA" id="ARBA00004651"/>
    </source>
</evidence>